<protein>
    <recommendedName>
        <fullName evidence="4">APCDD1 domain-containing protein</fullName>
    </recommendedName>
</protein>
<dbReference type="Proteomes" id="UP001444661">
    <property type="component" value="Unassembled WGS sequence"/>
</dbReference>
<accession>A0ABR1SYR6</accession>
<feature type="compositionally biased region" description="Polar residues" evidence="1">
    <location>
        <begin position="1"/>
        <end position="19"/>
    </location>
</feature>
<feature type="region of interest" description="Disordered" evidence="1">
    <location>
        <begin position="1"/>
        <end position="23"/>
    </location>
</feature>
<sequence length="491" mass="56484">MESPNQMDTGCGPMSTTSQCDDRNHGRWSGQLPCVCYSHQGCDQHNPARKLIYRNPSLFPKQPERQKRERPGFFGALWANLLFFNAFIRRVEWHKSQHAGPIKNPEDVIRPAREDVLSDTRAAENEFEPLPVLPFARDNPPFSSNLPFDTGSITTLRPIHKAIPYHLAFYHLDYARRLYKLNSNSKACFIAELSCHGTSTIDLNVPCTWSSEIYYNGGTFLQKQELAYTINSRRTIWPPVKIRVCHHRSVQLQYFRAVDNHGLLAVSLFITFLPKGRWRGDTGGPWSSAWGGNLRNLHVCDRCHSDLEYHVEVVGSEAHVRFTCSRDLGAATDRFLPKWHILQTAAGSYCFRNRQYHYDIFEGRCDDPSTYDVYKRVWRTAKKLGRPNLYLTTFRTSQETSRRFRTKSFASLCCIIYSATTFCRTWDLKRGRTLAKKRFGMLHITTGDWKGGGTIGAMNSVCFEKLNFSCRSNYFINIIPTRVRSGMGIML</sequence>
<name>A0ABR1SYR6_9PEZI</name>
<gene>
    <name evidence="2" type="ORF">PG993_007748</name>
</gene>
<evidence type="ECO:0000256" key="1">
    <source>
        <dbReference type="SAM" id="MobiDB-lite"/>
    </source>
</evidence>
<evidence type="ECO:0000313" key="3">
    <source>
        <dbReference type="Proteomes" id="UP001444661"/>
    </source>
</evidence>
<organism evidence="2 3">
    <name type="scientific">Apiospora rasikravindrae</name>
    <dbReference type="NCBI Taxonomy" id="990691"/>
    <lineage>
        <taxon>Eukaryota</taxon>
        <taxon>Fungi</taxon>
        <taxon>Dikarya</taxon>
        <taxon>Ascomycota</taxon>
        <taxon>Pezizomycotina</taxon>
        <taxon>Sordariomycetes</taxon>
        <taxon>Xylariomycetidae</taxon>
        <taxon>Amphisphaeriales</taxon>
        <taxon>Apiosporaceae</taxon>
        <taxon>Apiospora</taxon>
    </lineage>
</organism>
<evidence type="ECO:0008006" key="4">
    <source>
        <dbReference type="Google" id="ProtNLM"/>
    </source>
</evidence>
<comment type="caution">
    <text evidence="2">The sequence shown here is derived from an EMBL/GenBank/DDBJ whole genome shotgun (WGS) entry which is preliminary data.</text>
</comment>
<reference evidence="2 3" key="1">
    <citation type="submission" date="2023-01" db="EMBL/GenBank/DDBJ databases">
        <title>Analysis of 21 Apiospora genomes using comparative genomics revels a genus with tremendous synthesis potential of carbohydrate active enzymes and secondary metabolites.</title>
        <authorList>
            <person name="Sorensen T."/>
        </authorList>
    </citation>
    <scope>NUCLEOTIDE SEQUENCE [LARGE SCALE GENOMIC DNA]</scope>
    <source>
        <strain evidence="2 3">CBS 33761</strain>
    </source>
</reference>
<dbReference type="EMBL" id="JAQQWK010000006">
    <property type="protein sequence ID" value="KAK8039337.1"/>
    <property type="molecule type" value="Genomic_DNA"/>
</dbReference>
<keyword evidence="3" id="KW-1185">Reference proteome</keyword>
<proteinExistence type="predicted"/>
<evidence type="ECO:0000313" key="2">
    <source>
        <dbReference type="EMBL" id="KAK8039337.1"/>
    </source>
</evidence>